<dbReference type="AlphaFoldDB" id="A0A6A6BPX1"/>
<protein>
    <submittedName>
        <fullName evidence="1">Uncharacterized protein</fullName>
    </submittedName>
</protein>
<proteinExistence type="predicted"/>
<evidence type="ECO:0000313" key="1">
    <source>
        <dbReference type="EMBL" id="KAF2146030.1"/>
    </source>
</evidence>
<evidence type="ECO:0000313" key="2">
    <source>
        <dbReference type="Proteomes" id="UP000799438"/>
    </source>
</evidence>
<name>A0A6A6BPX1_9PEZI</name>
<sequence length="111" mass="12267">MLMRVELLRFPRLSTKWCSSITAAPLSAPLRATTATISLAPPAGARKRAMCFAAERGRPWEREKLWLHCLRRRGGGSAHSTAHAQPTAFFSHETFFLISAPALHSEAEGRP</sequence>
<dbReference type="EMBL" id="ML995476">
    <property type="protein sequence ID" value="KAF2146030.1"/>
    <property type="molecule type" value="Genomic_DNA"/>
</dbReference>
<gene>
    <name evidence="1" type="ORF">K452DRAFT_104759</name>
</gene>
<keyword evidence="2" id="KW-1185">Reference proteome</keyword>
<dbReference type="RefSeq" id="XP_033401742.1">
    <property type="nucleotide sequence ID" value="XM_033534959.1"/>
</dbReference>
<dbReference type="GeneID" id="54292451"/>
<organism evidence="1 2">
    <name type="scientific">Aplosporella prunicola CBS 121167</name>
    <dbReference type="NCBI Taxonomy" id="1176127"/>
    <lineage>
        <taxon>Eukaryota</taxon>
        <taxon>Fungi</taxon>
        <taxon>Dikarya</taxon>
        <taxon>Ascomycota</taxon>
        <taxon>Pezizomycotina</taxon>
        <taxon>Dothideomycetes</taxon>
        <taxon>Dothideomycetes incertae sedis</taxon>
        <taxon>Botryosphaeriales</taxon>
        <taxon>Aplosporellaceae</taxon>
        <taxon>Aplosporella</taxon>
    </lineage>
</organism>
<reference evidence="1" key="1">
    <citation type="journal article" date="2020" name="Stud. Mycol.">
        <title>101 Dothideomycetes genomes: a test case for predicting lifestyles and emergence of pathogens.</title>
        <authorList>
            <person name="Haridas S."/>
            <person name="Albert R."/>
            <person name="Binder M."/>
            <person name="Bloem J."/>
            <person name="Labutti K."/>
            <person name="Salamov A."/>
            <person name="Andreopoulos B."/>
            <person name="Baker S."/>
            <person name="Barry K."/>
            <person name="Bills G."/>
            <person name="Bluhm B."/>
            <person name="Cannon C."/>
            <person name="Castanera R."/>
            <person name="Culley D."/>
            <person name="Daum C."/>
            <person name="Ezra D."/>
            <person name="Gonzalez J."/>
            <person name="Henrissat B."/>
            <person name="Kuo A."/>
            <person name="Liang C."/>
            <person name="Lipzen A."/>
            <person name="Lutzoni F."/>
            <person name="Magnuson J."/>
            <person name="Mondo S."/>
            <person name="Nolan M."/>
            <person name="Ohm R."/>
            <person name="Pangilinan J."/>
            <person name="Park H.-J."/>
            <person name="Ramirez L."/>
            <person name="Alfaro M."/>
            <person name="Sun H."/>
            <person name="Tritt A."/>
            <person name="Yoshinaga Y."/>
            <person name="Zwiers L.-H."/>
            <person name="Turgeon B."/>
            <person name="Goodwin S."/>
            <person name="Spatafora J."/>
            <person name="Crous P."/>
            <person name="Grigoriev I."/>
        </authorList>
    </citation>
    <scope>NUCLEOTIDE SEQUENCE</scope>
    <source>
        <strain evidence="1">CBS 121167</strain>
    </source>
</reference>
<dbReference type="Proteomes" id="UP000799438">
    <property type="component" value="Unassembled WGS sequence"/>
</dbReference>
<accession>A0A6A6BPX1</accession>